<comment type="subcellular location">
    <subcellularLocation>
        <location evidence="4">Peroxisome membrane</location>
    </subcellularLocation>
</comment>
<sequence>MESPSVVAAVVTLLSTTEGRTKVYRFLQYSAKSVRISVYPKDIDAPVEPCGLRWLRTIESLTASARKANRLFRFLDMYVLFPTLRDRDSTVRRLRQARVLTFFFMFLFENLSIFFPQPIAIKGVPMALHLSRYSHAMWLVSILLGVVLDHKLQRGSASTTLKHLLELPIATILALRLRVSDATMCSLGLSSSVLSLALHSHRTSVGRHVKGCDRQVE</sequence>
<evidence type="ECO:0000256" key="1">
    <source>
        <dbReference type="ARBA" id="ARBA00022593"/>
    </source>
</evidence>
<proteinExistence type="predicted"/>
<dbReference type="OMA" id="CNGFWLL"/>
<dbReference type="AlphaFoldDB" id="T0QQ25"/>
<dbReference type="Proteomes" id="UP000030762">
    <property type="component" value="Unassembled WGS sequence"/>
</dbReference>
<dbReference type="GeneID" id="19943609"/>
<dbReference type="GO" id="GO:0005778">
    <property type="term" value="C:peroxisomal membrane"/>
    <property type="evidence" value="ECO:0007669"/>
    <property type="project" value="UniProtKB-SubCell"/>
</dbReference>
<reference evidence="6 7" key="1">
    <citation type="submission" date="2012-04" db="EMBL/GenBank/DDBJ databases">
        <title>The Genome Sequence of Saprolegnia declina VS20.</title>
        <authorList>
            <consortium name="The Broad Institute Genome Sequencing Platform"/>
            <person name="Russ C."/>
            <person name="Nusbaum C."/>
            <person name="Tyler B."/>
            <person name="van West P."/>
            <person name="Dieguez-Uribeondo J."/>
            <person name="de Bruijn I."/>
            <person name="Tripathy S."/>
            <person name="Jiang R."/>
            <person name="Young S.K."/>
            <person name="Zeng Q."/>
            <person name="Gargeya S."/>
            <person name="Fitzgerald M."/>
            <person name="Haas B."/>
            <person name="Abouelleil A."/>
            <person name="Alvarado L."/>
            <person name="Arachchi H.M."/>
            <person name="Berlin A."/>
            <person name="Chapman S.B."/>
            <person name="Goldberg J."/>
            <person name="Griggs A."/>
            <person name="Gujja S."/>
            <person name="Hansen M."/>
            <person name="Howarth C."/>
            <person name="Imamovic A."/>
            <person name="Larimer J."/>
            <person name="McCowen C."/>
            <person name="Montmayeur A."/>
            <person name="Murphy C."/>
            <person name="Neiman D."/>
            <person name="Pearson M."/>
            <person name="Priest M."/>
            <person name="Roberts A."/>
            <person name="Saif S."/>
            <person name="Shea T."/>
            <person name="Sisk P."/>
            <person name="Sykes S."/>
            <person name="Wortman J."/>
            <person name="Nusbaum C."/>
            <person name="Birren B."/>
        </authorList>
    </citation>
    <scope>NUCLEOTIDE SEQUENCE [LARGE SCALE GENOMIC DNA]</scope>
    <source>
        <strain evidence="6 7">VS20</strain>
    </source>
</reference>
<evidence type="ECO:0000256" key="3">
    <source>
        <dbReference type="ARBA" id="ARBA00023140"/>
    </source>
</evidence>
<name>T0QQ25_SAPDV</name>
<accession>T0QQ25</accession>
<keyword evidence="5" id="KW-0812">Transmembrane</keyword>
<evidence type="ECO:0000313" key="6">
    <source>
        <dbReference type="EMBL" id="EQC40234.1"/>
    </source>
</evidence>
<protein>
    <submittedName>
        <fullName evidence="6">Uncharacterized protein</fullName>
    </submittedName>
</protein>
<dbReference type="eggNOG" id="ENOG502S7AD">
    <property type="taxonomic scope" value="Eukaryota"/>
</dbReference>
<gene>
    <name evidence="6" type="ORF">SDRG_02882</name>
</gene>
<evidence type="ECO:0000256" key="5">
    <source>
        <dbReference type="SAM" id="Phobius"/>
    </source>
</evidence>
<dbReference type="Pfam" id="PF05648">
    <property type="entry name" value="PEX11"/>
    <property type="match status" value="1"/>
</dbReference>
<keyword evidence="7" id="KW-1185">Reference proteome</keyword>
<dbReference type="VEuPathDB" id="FungiDB:SDRG_02882"/>
<organism evidence="6 7">
    <name type="scientific">Saprolegnia diclina (strain VS20)</name>
    <dbReference type="NCBI Taxonomy" id="1156394"/>
    <lineage>
        <taxon>Eukaryota</taxon>
        <taxon>Sar</taxon>
        <taxon>Stramenopiles</taxon>
        <taxon>Oomycota</taxon>
        <taxon>Saprolegniomycetes</taxon>
        <taxon>Saprolegniales</taxon>
        <taxon>Saprolegniaceae</taxon>
        <taxon>Saprolegnia</taxon>
    </lineage>
</organism>
<dbReference type="OrthoDB" id="411017at2759"/>
<dbReference type="InterPro" id="IPR008733">
    <property type="entry name" value="PEX11"/>
</dbReference>
<dbReference type="EMBL" id="JH767137">
    <property type="protein sequence ID" value="EQC40234.1"/>
    <property type="molecule type" value="Genomic_DNA"/>
</dbReference>
<evidence type="ECO:0000256" key="2">
    <source>
        <dbReference type="ARBA" id="ARBA00023136"/>
    </source>
</evidence>
<dbReference type="GO" id="GO:0016559">
    <property type="term" value="P:peroxisome fission"/>
    <property type="evidence" value="ECO:0007669"/>
    <property type="project" value="InterPro"/>
</dbReference>
<feature type="transmembrane region" description="Helical" evidence="5">
    <location>
        <begin position="135"/>
        <end position="152"/>
    </location>
</feature>
<dbReference type="PANTHER" id="PTHR12652">
    <property type="entry name" value="PEROXISOMAL BIOGENESIS FACTOR 11"/>
    <property type="match status" value="1"/>
</dbReference>
<dbReference type="PANTHER" id="PTHR12652:SF50">
    <property type="entry name" value="PEROXIN 11"/>
    <property type="match status" value="1"/>
</dbReference>
<keyword evidence="2 5" id="KW-0472">Membrane</keyword>
<keyword evidence="1" id="KW-0962">Peroxisome biogenesis</keyword>
<dbReference type="InParanoid" id="T0QQ25"/>
<keyword evidence="3" id="KW-0576">Peroxisome</keyword>
<evidence type="ECO:0000313" key="7">
    <source>
        <dbReference type="Proteomes" id="UP000030762"/>
    </source>
</evidence>
<keyword evidence="5" id="KW-1133">Transmembrane helix</keyword>
<dbReference type="RefSeq" id="XP_008606708.1">
    <property type="nucleotide sequence ID" value="XM_008608486.1"/>
</dbReference>
<evidence type="ECO:0000256" key="4">
    <source>
        <dbReference type="ARBA" id="ARBA00046271"/>
    </source>
</evidence>
<feature type="transmembrane region" description="Helical" evidence="5">
    <location>
        <begin position="97"/>
        <end position="115"/>
    </location>
</feature>